<keyword evidence="2" id="KW-1185">Reference proteome</keyword>
<organism evidence="1 2">
    <name type="scientific">Trichoderma harzianum CBS 226.95</name>
    <dbReference type="NCBI Taxonomy" id="983964"/>
    <lineage>
        <taxon>Eukaryota</taxon>
        <taxon>Fungi</taxon>
        <taxon>Dikarya</taxon>
        <taxon>Ascomycota</taxon>
        <taxon>Pezizomycotina</taxon>
        <taxon>Sordariomycetes</taxon>
        <taxon>Hypocreomycetidae</taxon>
        <taxon>Hypocreales</taxon>
        <taxon>Hypocreaceae</taxon>
        <taxon>Trichoderma</taxon>
    </lineage>
</organism>
<evidence type="ECO:0000313" key="2">
    <source>
        <dbReference type="Proteomes" id="UP000241690"/>
    </source>
</evidence>
<dbReference type="GeneID" id="36623277"/>
<dbReference type="EMBL" id="KZ679678">
    <property type="protein sequence ID" value="PTB56578.1"/>
    <property type="molecule type" value="Genomic_DNA"/>
</dbReference>
<dbReference type="RefSeq" id="XP_024776255.1">
    <property type="nucleotide sequence ID" value="XM_024914711.1"/>
</dbReference>
<accession>A0A2T4AI55</accession>
<gene>
    <name evidence="1" type="ORF">M431DRAFT_381818</name>
</gene>
<proteinExistence type="predicted"/>
<sequence length="107" mass="11903">MCALHHWQQLRAASSWALELPWPDLRVRVLVLAPAGRGSDDDLCALEAIGAVQGFPSAITRSCLLRCRAARRDDKYMYICWPTSTGGLLAVTRLTAWMNGEFPSNRT</sequence>
<name>A0A2T4AI55_TRIHA</name>
<evidence type="ECO:0000313" key="1">
    <source>
        <dbReference type="EMBL" id="PTB56578.1"/>
    </source>
</evidence>
<dbReference type="AlphaFoldDB" id="A0A2T4AI55"/>
<dbReference type="Proteomes" id="UP000241690">
    <property type="component" value="Unassembled WGS sequence"/>
</dbReference>
<reference evidence="1 2" key="1">
    <citation type="submission" date="2016-07" db="EMBL/GenBank/DDBJ databases">
        <title>Multiple horizontal gene transfer events from other fungi enriched the ability of initially mycotrophic Trichoderma (Ascomycota) to feed on dead plant biomass.</title>
        <authorList>
            <consortium name="DOE Joint Genome Institute"/>
            <person name="Aerts A."/>
            <person name="Atanasova L."/>
            <person name="Chenthamara K."/>
            <person name="Zhang J."/>
            <person name="Grujic M."/>
            <person name="Henrissat B."/>
            <person name="Kuo A."/>
            <person name="Salamov A."/>
            <person name="Lipzen A."/>
            <person name="Labutti K."/>
            <person name="Barry K."/>
            <person name="Miao Y."/>
            <person name="Rahimi M.J."/>
            <person name="Shen Q."/>
            <person name="Grigoriev I.V."/>
            <person name="Kubicek C.P."/>
            <person name="Druzhinina I.S."/>
        </authorList>
    </citation>
    <scope>NUCLEOTIDE SEQUENCE [LARGE SCALE GENOMIC DNA]</scope>
    <source>
        <strain evidence="1 2">CBS 226.95</strain>
    </source>
</reference>
<protein>
    <submittedName>
        <fullName evidence="1">Uncharacterized protein</fullName>
    </submittedName>
</protein>